<accession>A0AAD9IDK0</accession>
<feature type="signal peptide" evidence="1">
    <location>
        <begin position="1"/>
        <end position="26"/>
    </location>
</feature>
<keyword evidence="1" id="KW-0732">Signal</keyword>
<reference evidence="2" key="1">
    <citation type="journal article" date="2023" name="Mol. Plant Microbe Interact.">
        <title>Elucidating the Obligate Nature and Biological Capacity of an Invasive Fungal Corn Pathogen.</title>
        <authorList>
            <person name="MacCready J.S."/>
            <person name="Roggenkamp E.M."/>
            <person name="Gdanetz K."/>
            <person name="Chilvers M.I."/>
        </authorList>
    </citation>
    <scope>NUCLEOTIDE SEQUENCE</scope>
    <source>
        <strain evidence="2">PM02</strain>
    </source>
</reference>
<gene>
    <name evidence="2" type="ORF">P8C59_009179</name>
</gene>
<name>A0AAD9IDK0_9PEZI</name>
<proteinExistence type="predicted"/>
<organism evidence="2 3">
    <name type="scientific">Phyllachora maydis</name>
    <dbReference type="NCBI Taxonomy" id="1825666"/>
    <lineage>
        <taxon>Eukaryota</taxon>
        <taxon>Fungi</taxon>
        <taxon>Dikarya</taxon>
        <taxon>Ascomycota</taxon>
        <taxon>Pezizomycotina</taxon>
        <taxon>Sordariomycetes</taxon>
        <taxon>Sordariomycetidae</taxon>
        <taxon>Phyllachorales</taxon>
        <taxon>Phyllachoraceae</taxon>
        <taxon>Phyllachora</taxon>
    </lineage>
</organism>
<dbReference type="EMBL" id="JAQQPM010000009">
    <property type="protein sequence ID" value="KAK2075020.1"/>
    <property type="molecule type" value="Genomic_DNA"/>
</dbReference>
<dbReference type="Proteomes" id="UP001217918">
    <property type="component" value="Unassembled WGS sequence"/>
</dbReference>
<comment type="caution">
    <text evidence="2">The sequence shown here is derived from an EMBL/GenBank/DDBJ whole genome shotgun (WGS) entry which is preliminary data.</text>
</comment>
<evidence type="ECO:0000256" key="1">
    <source>
        <dbReference type="SAM" id="SignalP"/>
    </source>
</evidence>
<dbReference type="AlphaFoldDB" id="A0AAD9IDK0"/>
<feature type="chain" id="PRO_5042244825" evidence="1">
    <location>
        <begin position="27"/>
        <end position="220"/>
    </location>
</feature>
<protein>
    <submittedName>
        <fullName evidence="2">Uncharacterized protein</fullName>
    </submittedName>
</protein>
<evidence type="ECO:0000313" key="2">
    <source>
        <dbReference type="EMBL" id="KAK2075020.1"/>
    </source>
</evidence>
<keyword evidence="3" id="KW-1185">Reference proteome</keyword>
<sequence length="220" mass="25265">MQHLPSSLVVLSWFLVLALVLASGSAELLTSRRDRPPHGAFDDAEYRYWKKIHNFIEFEDPGHTLFFIARYSTDLHAQLFATAGRYTEWDYPSYPVPAYKLKAEYSHSVLVSVRLSEELHPYKGQVFTARNARATFWDVHPGKLLGLAPTTVYISNGLLWDNRQTEWPVIAWEYIGSKRSKTAAREKTDMDQASDSFVLNWIMPQRFPGGDLSEKYCELG</sequence>
<evidence type="ECO:0000313" key="3">
    <source>
        <dbReference type="Proteomes" id="UP001217918"/>
    </source>
</evidence>